<organism evidence="3 5">
    <name type="scientific">Vibrio anguillarum</name>
    <name type="common">Listonella anguillarum</name>
    <dbReference type="NCBI Taxonomy" id="55601"/>
    <lineage>
        <taxon>Bacteria</taxon>
        <taxon>Pseudomonadati</taxon>
        <taxon>Pseudomonadota</taxon>
        <taxon>Gammaproteobacteria</taxon>
        <taxon>Vibrionales</taxon>
        <taxon>Vibrionaceae</taxon>
        <taxon>Vibrio</taxon>
    </lineage>
</organism>
<dbReference type="RefSeq" id="WP_194663724.1">
    <property type="nucleotide sequence ID" value="NZ_RDPI01000016.1"/>
</dbReference>
<feature type="chain" id="PRO_5043509505" description="Type-F conjugative transfer system pilin assembly protein TrbC" evidence="1">
    <location>
        <begin position="20"/>
        <end position="249"/>
    </location>
</feature>
<keyword evidence="4" id="KW-1185">Reference proteome</keyword>
<gene>
    <name evidence="2" type="ORF">EAY46_13665</name>
    <name evidence="3" type="ORF">ERJ77_20655</name>
</gene>
<protein>
    <recommendedName>
        <fullName evidence="6">Type-F conjugative transfer system pilin assembly protein TrbC</fullName>
    </recommendedName>
</protein>
<dbReference type="EMBL" id="RDPI01000016">
    <property type="protein sequence ID" value="MBF4374118.1"/>
    <property type="molecule type" value="Genomic_DNA"/>
</dbReference>
<evidence type="ECO:0000313" key="3">
    <source>
        <dbReference type="EMBL" id="MBF4436852.1"/>
    </source>
</evidence>
<dbReference type="Proteomes" id="UP000786185">
    <property type="component" value="Unassembled WGS sequence"/>
</dbReference>
<evidence type="ECO:0000313" key="4">
    <source>
        <dbReference type="Proteomes" id="UP000726136"/>
    </source>
</evidence>
<dbReference type="EMBL" id="SCLC01000415">
    <property type="protein sequence ID" value="MBF4436852.1"/>
    <property type="molecule type" value="Genomic_DNA"/>
</dbReference>
<keyword evidence="1" id="KW-0732">Signal</keyword>
<dbReference type="Proteomes" id="UP000726136">
    <property type="component" value="Unassembled WGS sequence"/>
</dbReference>
<dbReference type="AlphaFoldDB" id="A0AAW4BF44"/>
<evidence type="ECO:0000313" key="5">
    <source>
        <dbReference type="Proteomes" id="UP000786185"/>
    </source>
</evidence>
<sequence>MKVKVICLSLIIASSLSYANENQNELLNRLDKLSEVENYQPDMNLIQDIKEPTLSNEDKKIVDKVKSQYEDPKFKKQVDQWQETLSRQMGAKSWKSIDELAVNQTIPFSDKPILFVSSSMPMHVLNRYAHDLEKINGVMVLRGGIGGLKKVMPTLQFIADVLKKNPLCKSEPCEKYAVEVIIDPILFTEYQIDRVPAFTVHGKENFTAYCNQTEPLNKGEKVSFGDYTIKYHLQNIQKNNEYKIAIEML</sequence>
<proteinExistence type="predicted"/>
<comment type="caution">
    <text evidence="3">The sequence shown here is derived from an EMBL/GenBank/DDBJ whole genome shotgun (WGS) entry which is preliminary data.</text>
</comment>
<accession>A0AAW4BF44</accession>
<name>A0AAW4BF44_VIBAN</name>
<reference evidence="3 4" key="1">
    <citation type="journal article" date="2021" name="PeerJ">
        <title>Analysis of 44 Vibrio anguillarum genomes reveals high genetic diversity.</title>
        <authorList>
            <person name="Hansen M.J."/>
            <person name="Dalsgaard I."/>
        </authorList>
    </citation>
    <scope>NUCLEOTIDE SEQUENCE</scope>
    <source>
        <strain evidence="2 4">040915-1/1B</strain>
        <strain evidence="3">850617-1/1</strain>
    </source>
</reference>
<dbReference type="InterPro" id="IPR019106">
    <property type="entry name" value="T4SS_TrbC"/>
</dbReference>
<dbReference type="Pfam" id="PF09673">
    <property type="entry name" value="TrbC_Ftype"/>
    <property type="match status" value="1"/>
</dbReference>
<evidence type="ECO:0000256" key="1">
    <source>
        <dbReference type="SAM" id="SignalP"/>
    </source>
</evidence>
<evidence type="ECO:0008006" key="6">
    <source>
        <dbReference type="Google" id="ProtNLM"/>
    </source>
</evidence>
<feature type="signal peptide" evidence="1">
    <location>
        <begin position="1"/>
        <end position="19"/>
    </location>
</feature>
<evidence type="ECO:0000313" key="2">
    <source>
        <dbReference type="EMBL" id="MBF4374118.1"/>
    </source>
</evidence>